<evidence type="ECO:0000256" key="2">
    <source>
        <dbReference type="ARBA" id="ARBA00022737"/>
    </source>
</evidence>
<dbReference type="OrthoDB" id="159063at2"/>
<comment type="pathway">
    <text evidence="1">Protein modification; protein ubiquitination.</text>
</comment>
<reference evidence="7 8" key="1">
    <citation type="submission" date="2016-08" db="EMBL/GenBank/DDBJ databases">
        <title>Novel Firmicute Genomes.</title>
        <authorList>
            <person name="Poppleton D.I."/>
            <person name="Gribaldo S."/>
        </authorList>
    </citation>
    <scope>NUCLEOTIDE SEQUENCE [LARGE SCALE GENOMIC DNA]</scope>
    <source>
        <strain evidence="7 8">RAOx-1</strain>
    </source>
</reference>
<dbReference type="InterPro" id="IPR026464">
    <property type="entry name" value="NosD_copper_fam"/>
</dbReference>
<dbReference type="InterPro" id="IPR007742">
    <property type="entry name" value="NosD_dom"/>
</dbReference>
<dbReference type="InterPro" id="IPR051550">
    <property type="entry name" value="SCF-Subunits/Alg-Epimerases"/>
</dbReference>
<keyword evidence="5" id="KW-0732">Signal</keyword>
<keyword evidence="8" id="KW-1185">Reference proteome</keyword>
<dbReference type="NCBIfam" id="TIGR04247">
    <property type="entry name" value="NosD_copper_fam"/>
    <property type="match status" value="1"/>
</dbReference>
<keyword evidence="3" id="KW-0833">Ubl conjugation pathway</keyword>
<dbReference type="Gene3D" id="2.160.20.10">
    <property type="entry name" value="Single-stranded right-handed beta-helix, Pectin lyase-like"/>
    <property type="match status" value="1"/>
</dbReference>
<dbReference type="EMBL" id="MCHY01000008">
    <property type="protein sequence ID" value="RKD24412.1"/>
    <property type="molecule type" value="Genomic_DNA"/>
</dbReference>
<evidence type="ECO:0000256" key="1">
    <source>
        <dbReference type="ARBA" id="ARBA00004906"/>
    </source>
</evidence>
<dbReference type="PANTHER" id="PTHR22990:SF15">
    <property type="entry name" value="F-BOX ONLY PROTEIN 10"/>
    <property type="match status" value="1"/>
</dbReference>
<dbReference type="InterPro" id="IPR012334">
    <property type="entry name" value="Pectin_lyas_fold"/>
</dbReference>
<dbReference type="SMART" id="SM00710">
    <property type="entry name" value="PbH1"/>
    <property type="match status" value="9"/>
</dbReference>
<organism evidence="7 8">
    <name type="scientific">Ammoniphilus oxalaticus</name>
    <dbReference type="NCBI Taxonomy" id="66863"/>
    <lineage>
        <taxon>Bacteria</taxon>
        <taxon>Bacillati</taxon>
        <taxon>Bacillota</taxon>
        <taxon>Bacilli</taxon>
        <taxon>Bacillales</taxon>
        <taxon>Paenibacillaceae</taxon>
        <taxon>Aneurinibacillus group</taxon>
        <taxon>Ammoniphilus</taxon>
    </lineage>
</organism>
<dbReference type="InterPro" id="IPR022441">
    <property type="entry name" value="Para_beta_helix_rpt-2"/>
</dbReference>
<proteinExistence type="predicted"/>
<dbReference type="AlphaFoldDB" id="A0A419SKA6"/>
<feature type="domain" description="Periplasmic copper-binding protein NosD beta helix" evidence="6">
    <location>
        <begin position="150"/>
        <end position="339"/>
    </location>
</feature>
<evidence type="ECO:0000256" key="5">
    <source>
        <dbReference type="SAM" id="SignalP"/>
    </source>
</evidence>
<keyword evidence="4" id="KW-0812">Transmembrane</keyword>
<comment type="caution">
    <text evidence="7">The sequence shown here is derived from an EMBL/GenBank/DDBJ whole genome shotgun (WGS) entry which is preliminary data.</text>
</comment>
<feature type="transmembrane region" description="Helical" evidence="4">
    <location>
        <begin position="407"/>
        <end position="426"/>
    </location>
</feature>
<evidence type="ECO:0000313" key="7">
    <source>
        <dbReference type="EMBL" id="RKD24412.1"/>
    </source>
</evidence>
<feature type="chain" id="PRO_5038882844" description="Periplasmic copper-binding protein NosD beta helix domain-containing protein" evidence="5">
    <location>
        <begin position="22"/>
        <end position="434"/>
    </location>
</feature>
<dbReference type="Pfam" id="PF05048">
    <property type="entry name" value="NosD"/>
    <property type="match status" value="1"/>
</dbReference>
<evidence type="ECO:0000313" key="8">
    <source>
        <dbReference type="Proteomes" id="UP000284219"/>
    </source>
</evidence>
<sequence>MSWKWAPLLLCVWLVGGYADAQVVTDLQERIDAAEIGATLLLEPGVYEGNVILTKPLTLKGKGDVTIRGDRTNNVVEIQSEGVQLENLTIEGSGMSRSSQEEYSGVRVMANGALLKDLLIQDSFHGIFLNRIQDTEIDRVTVIGQGAGKLGNQGNGIHIARSSHNIITNSYFEKTRDGVYVEYSHNNVVTNNTMTKTRYGLHYMYSNYNEFKDNHFVGNVGGAAIMHSDHILLEHNQFSFNQGSRSFGLLIQTSRDVHVLNNEFHLNQRGLYLEQSTSNTIESNEFFQNEIGIELWTSSTAHVFFKNKFQNNRIQALTVGAESNNEWFKNGVGNYWDTPMLDLDQDGIGDEPFQYTSALSALIEANELSYLFLSSPAIVIYEKMNELLTANKIMADDRYPLLAERKGSFAIIAGWIFVAALAVFIFRTRAVRKQ</sequence>
<accession>A0A419SKA6</accession>
<dbReference type="Proteomes" id="UP000284219">
    <property type="component" value="Unassembled WGS sequence"/>
</dbReference>
<dbReference type="RefSeq" id="WP_120189710.1">
    <property type="nucleotide sequence ID" value="NZ_MCHY01000008.1"/>
</dbReference>
<dbReference type="InterPro" id="IPR006626">
    <property type="entry name" value="PbH1"/>
</dbReference>
<evidence type="ECO:0000256" key="3">
    <source>
        <dbReference type="ARBA" id="ARBA00022786"/>
    </source>
</evidence>
<dbReference type="SUPFAM" id="SSF51126">
    <property type="entry name" value="Pectin lyase-like"/>
    <property type="match status" value="1"/>
</dbReference>
<feature type="signal peptide" evidence="5">
    <location>
        <begin position="1"/>
        <end position="21"/>
    </location>
</feature>
<protein>
    <recommendedName>
        <fullName evidence="6">Periplasmic copper-binding protein NosD beta helix domain-containing protein</fullName>
    </recommendedName>
</protein>
<keyword evidence="4" id="KW-1133">Transmembrane helix</keyword>
<evidence type="ECO:0000259" key="6">
    <source>
        <dbReference type="Pfam" id="PF05048"/>
    </source>
</evidence>
<name>A0A419SKA6_9BACL</name>
<evidence type="ECO:0000256" key="4">
    <source>
        <dbReference type="SAM" id="Phobius"/>
    </source>
</evidence>
<dbReference type="NCBIfam" id="TIGR03804">
    <property type="entry name" value="para_beta_helix"/>
    <property type="match status" value="3"/>
</dbReference>
<dbReference type="PANTHER" id="PTHR22990">
    <property type="entry name" value="F-BOX ONLY PROTEIN"/>
    <property type="match status" value="1"/>
</dbReference>
<keyword evidence="2" id="KW-0677">Repeat</keyword>
<keyword evidence="4" id="KW-0472">Membrane</keyword>
<dbReference type="InterPro" id="IPR011050">
    <property type="entry name" value="Pectin_lyase_fold/virulence"/>
</dbReference>
<gene>
    <name evidence="7" type="ORF">BEP19_08460</name>
</gene>